<evidence type="ECO:0000313" key="3">
    <source>
        <dbReference type="EMBL" id="GEY02943.1"/>
    </source>
</evidence>
<dbReference type="Gene3D" id="2.40.50.40">
    <property type="match status" value="1"/>
</dbReference>
<dbReference type="EMBL" id="BKCJ010146671">
    <property type="protein sequence ID" value="GEY02943.1"/>
    <property type="molecule type" value="Genomic_DNA"/>
</dbReference>
<gene>
    <name evidence="3" type="ORF">Tci_374917</name>
</gene>
<dbReference type="InterPro" id="IPR000953">
    <property type="entry name" value="Chromo/chromo_shadow_dom"/>
</dbReference>
<feature type="domain" description="Chromo" evidence="2">
    <location>
        <begin position="378"/>
        <end position="425"/>
    </location>
</feature>
<proteinExistence type="predicted"/>
<dbReference type="InterPro" id="IPR056924">
    <property type="entry name" value="SH3_Tf2-1"/>
</dbReference>
<dbReference type="Pfam" id="PF24626">
    <property type="entry name" value="SH3_Tf2-1"/>
    <property type="match status" value="1"/>
</dbReference>
<dbReference type="PROSITE" id="PS50013">
    <property type="entry name" value="CHROMO_2"/>
    <property type="match status" value="1"/>
</dbReference>
<evidence type="ECO:0000259" key="2">
    <source>
        <dbReference type="PROSITE" id="PS50013"/>
    </source>
</evidence>
<organism evidence="3">
    <name type="scientific">Tanacetum cinerariifolium</name>
    <name type="common">Dalmatian daisy</name>
    <name type="synonym">Chrysanthemum cinerariifolium</name>
    <dbReference type="NCBI Taxonomy" id="118510"/>
    <lineage>
        <taxon>Eukaryota</taxon>
        <taxon>Viridiplantae</taxon>
        <taxon>Streptophyta</taxon>
        <taxon>Embryophyta</taxon>
        <taxon>Tracheophyta</taxon>
        <taxon>Spermatophyta</taxon>
        <taxon>Magnoliopsida</taxon>
        <taxon>eudicotyledons</taxon>
        <taxon>Gunneridae</taxon>
        <taxon>Pentapetalae</taxon>
        <taxon>asterids</taxon>
        <taxon>campanulids</taxon>
        <taxon>Asterales</taxon>
        <taxon>Asteraceae</taxon>
        <taxon>Asteroideae</taxon>
        <taxon>Anthemideae</taxon>
        <taxon>Anthemidinae</taxon>
        <taxon>Tanacetum</taxon>
    </lineage>
</organism>
<dbReference type="AlphaFoldDB" id="A0A699HIS8"/>
<sequence>MAEKKANHFCFYCDQRYSPRHKCNEKIYCLEVIGCDEIMEDEDCAFSEQEPAHVTKVEEDIMPQVSLNAMNGVNNYKTMRVRGHGKVYEADVIILPLGGCEMVLGIQWLARLRTIQFDFKKLVMEFVVKEQRCMLRGTPQTALQWMQGKHLNKYIIKDKFPILVIEELLDELSGAKEKALGQCCNKKDIPLLILVRLWHQSVKWIPKLSGFDHDISYNMGSENMEANALSRLTSEDGNKCVWEGNVLKRKVKIIMGANEQLRTTIVQHYHADAVGGHSAGESAVEIVDRSLQVRESAIEMIKFHIIRAQNRMKKYADLKSSGMDFDVRMWVYLKLQPHRQVTIRKSVQKKLSAKYDGPFLIIAKVGVMTYKLELPSNMEPEVIMDRKIGKLNNRAATYVLVKWVNHPKEDATWELYEDLVQRVPRYQSSGVKGMEWLTLEDVLSTLNSRELKKRTNAKADGDGLFLKGRSDQRGNHGRGSSRSKSKGFRLLKGVFGIRDNLGFCVDLGFQTFSYRLNPRFTIKECSSCGALYTRDCSCSKGSIEDKILVPKLPKNYARCAKCGHPVNGHYCQGCALV</sequence>
<dbReference type="SUPFAM" id="SSF54160">
    <property type="entry name" value="Chromo domain-like"/>
    <property type="match status" value="1"/>
</dbReference>
<dbReference type="InterPro" id="IPR016197">
    <property type="entry name" value="Chromo-like_dom_sf"/>
</dbReference>
<name>A0A699HIS8_TANCI</name>
<reference evidence="3" key="1">
    <citation type="journal article" date="2019" name="Sci. Rep.">
        <title>Draft genome of Tanacetum cinerariifolium, the natural source of mosquito coil.</title>
        <authorList>
            <person name="Yamashiro T."/>
            <person name="Shiraishi A."/>
            <person name="Satake H."/>
            <person name="Nakayama K."/>
        </authorList>
    </citation>
    <scope>NUCLEOTIDE SEQUENCE</scope>
</reference>
<evidence type="ECO:0000256" key="1">
    <source>
        <dbReference type="SAM" id="MobiDB-lite"/>
    </source>
</evidence>
<accession>A0A699HIS8</accession>
<comment type="caution">
    <text evidence="3">The sequence shown here is derived from an EMBL/GenBank/DDBJ whole genome shotgun (WGS) entry which is preliminary data.</text>
</comment>
<feature type="region of interest" description="Disordered" evidence="1">
    <location>
        <begin position="462"/>
        <end position="484"/>
    </location>
</feature>
<feature type="compositionally biased region" description="Basic residues" evidence="1">
    <location>
        <begin position="475"/>
        <end position="484"/>
    </location>
</feature>
<protein>
    <submittedName>
        <fullName evidence="3">Retrotransposable element Tf2</fullName>
    </submittedName>
</protein>